<organism evidence="1 2">
    <name type="scientific">Sphingomonas bacterium</name>
    <dbReference type="NCBI Taxonomy" id="1895847"/>
    <lineage>
        <taxon>Bacteria</taxon>
        <taxon>Pseudomonadati</taxon>
        <taxon>Pseudomonadota</taxon>
        <taxon>Alphaproteobacteria</taxon>
        <taxon>Sphingomonadales</taxon>
        <taxon>Sphingomonadaceae</taxon>
        <taxon>Sphingomonas</taxon>
    </lineage>
</organism>
<evidence type="ECO:0000313" key="2">
    <source>
        <dbReference type="Proteomes" id="UP000262699"/>
    </source>
</evidence>
<comment type="caution">
    <text evidence="1">The sequence shown here is derived from an EMBL/GenBank/DDBJ whole genome shotgun (WGS) entry which is preliminary data.</text>
</comment>
<gene>
    <name evidence="1" type="ORF">DEP91_05910</name>
</gene>
<protein>
    <submittedName>
        <fullName evidence="1">Uncharacterized protein</fullName>
    </submittedName>
</protein>
<reference evidence="1 2" key="1">
    <citation type="journal article" date="2018" name="Nat. Biotechnol.">
        <title>A standardized bacterial taxonomy based on genome phylogeny substantially revises the tree of life.</title>
        <authorList>
            <person name="Parks D.H."/>
            <person name="Chuvochina M."/>
            <person name="Waite D.W."/>
            <person name="Rinke C."/>
            <person name="Skarshewski A."/>
            <person name="Chaumeil P.A."/>
            <person name="Hugenholtz P."/>
        </authorList>
    </citation>
    <scope>NUCLEOTIDE SEQUENCE [LARGE SCALE GENOMIC DNA]</scope>
    <source>
        <strain evidence="1">UBA9015</strain>
    </source>
</reference>
<sequence length="108" mass="11827">MDLDSLDRDGAIIYNRDRLVALAVKLADPEHEPNVGNWHVEFYARQPGRTFRPFVSLDALIQALRLDGETVAGNNMARQPLSLSDKTGAAAGPIEIIEVKTEADGNAR</sequence>
<proteinExistence type="predicted"/>
<name>A0A3D0WAB5_9SPHN</name>
<accession>A0A3D0WAB5</accession>
<dbReference type="AlphaFoldDB" id="A0A3D0WAB5"/>
<dbReference type="Proteomes" id="UP000262699">
    <property type="component" value="Unassembled WGS sequence"/>
</dbReference>
<dbReference type="EMBL" id="DOYJ01000163">
    <property type="protein sequence ID" value="HCB75697.1"/>
    <property type="molecule type" value="Genomic_DNA"/>
</dbReference>
<evidence type="ECO:0000313" key="1">
    <source>
        <dbReference type="EMBL" id="HCB75697.1"/>
    </source>
</evidence>